<keyword evidence="2" id="KW-1133">Transmembrane helix</keyword>
<keyword evidence="4" id="KW-0482">Metalloprotease</keyword>
<dbReference type="GO" id="GO:0004175">
    <property type="term" value="F:endopeptidase activity"/>
    <property type="evidence" value="ECO:0007669"/>
    <property type="project" value="UniProtKB-ARBA"/>
</dbReference>
<gene>
    <name evidence="4" type="ORF">E4U01_09160</name>
</gene>
<dbReference type="GO" id="GO:0008237">
    <property type="term" value="F:metallopeptidase activity"/>
    <property type="evidence" value="ECO:0007669"/>
    <property type="project" value="UniProtKB-KW"/>
</dbReference>
<evidence type="ECO:0000313" key="5">
    <source>
        <dbReference type="Proteomes" id="UP000297747"/>
    </source>
</evidence>
<reference evidence="4 5" key="1">
    <citation type="submission" date="2019-03" db="EMBL/GenBank/DDBJ databases">
        <title>Diversity of the mouse oral microbiome.</title>
        <authorList>
            <person name="Joseph S."/>
            <person name="Aduse-Opoku J."/>
            <person name="Curtis M."/>
            <person name="Wade W."/>
            <person name="Hashim A."/>
        </authorList>
    </citation>
    <scope>NUCLEOTIDE SEQUENCE [LARGE SCALE GENOMIC DNA]</scope>
    <source>
        <strain evidence="4 5">HT4</strain>
    </source>
</reference>
<comment type="similarity">
    <text evidence="1">Belongs to the UPF0177 family.</text>
</comment>
<organism evidence="4 5">
    <name type="scientific">Streptococcus acidominimus</name>
    <dbReference type="NCBI Taxonomy" id="1326"/>
    <lineage>
        <taxon>Bacteria</taxon>
        <taxon>Bacillati</taxon>
        <taxon>Bacillota</taxon>
        <taxon>Bacilli</taxon>
        <taxon>Lactobacillales</taxon>
        <taxon>Streptococcaceae</taxon>
        <taxon>Streptococcus</taxon>
    </lineage>
</organism>
<dbReference type="EMBL" id="SPQA01000045">
    <property type="protein sequence ID" value="TFU29667.1"/>
    <property type="molecule type" value="Genomic_DNA"/>
</dbReference>
<dbReference type="Pfam" id="PF02517">
    <property type="entry name" value="Rce1-like"/>
    <property type="match status" value="1"/>
</dbReference>
<keyword evidence="2" id="KW-0472">Membrane</keyword>
<feature type="domain" description="CAAX prenyl protease 2/Lysostaphin resistance protein A-like" evidence="3">
    <location>
        <begin position="114"/>
        <end position="195"/>
    </location>
</feature>
<keyword evidence="4" id="KW-0645">Protease</keyword>
<feature type="transmembrane region" description="Helical" evidence="2">
    <location>
        <begin position="167"/>
        <end position="187"/>
    </location>
</feature>
<evidence type="ECO:0000313" key="4">
    <source>
        <dbReference type="EMBL" id="TFU29667.1"/>
    </source>
</evidence>
<feature type="transmembrane region" description="Helical" evidence="2">
    <location>
        <begin position="142"/>
        <end position="161"/>
    </location>
</feature>
<evidence type="ECO:0000256" key="1">
    <source>
        <dbReference type="ARBA" id="ARBA00009067"/>
    </source>
</evidence>
<name>A0A4Y9FKE4_STRAI</name>
<keyword evidence="2" id="KW-0812">Transmembrane</keyword>
<proteinExistence type="inferred from homology"/>
<feature type="transmembrane region" description="Helical" evidence="2">
    <location>
        <begin position="76"/>
        <end position="99"/>
    </location>
</feature>
<dbReference type="AlphaFoldDB" id="A0A4Y9FKE4"/>
<accession>A0A4Y9FKE4</accession>
<dbReference type="GO" id="GO:0080120">
    <property type="term" value="P:CAAX-box protein maturation"/>
    <property type="evidence" value="ECO:0007669"/>
    <property type="project" value="UniProtKB-ARBA"/>
</dbReference>
<sequence>MKKVISGTLLAILALVISQAAAFLLSRPFHQPIVQQVIMGMVYLATCLFLVQILSRSYFQKDLPFLLGHRRGIQPIWLLVGILLPTGVLLFYLLIGASIHFKQDIAIGDSLVNAILLGGGAVAFAEELVFRGFLQTLFQEHFGRWTACWLPSLIFAALHLLNGNLTLGTALLLLVAGTSVGSMFALVRIESHSLLI</sequence>
<dbReference type="InterPro" id="IPR003675">
    <property type="entry name" value="Rce1/LyrA-like_dom"/>
</dbReference>
<evidence type="ECO:0000256" key="2">
    <source>
        <dbReference type="SAM" id="Phobius"/>
    </source>
</evidence>
<feature type="transmembrane region" description="Helical" evidence="2">
    <location>
        <begin position="111"/>
        <end position="130"/>
    </location>
</feature>
<keyword evidence="4" id="KW-0378">Hydrolase</keyword>
<feature type="transmembrane region" description="Helical" evidence="2">
    <location>
        <begin position="36"/>
        <end position="55"/>
    </location>
</feature>
<evidence type="ECO:0000259" key="3">
    <source>
        <dbReference type="Pfam" id="PF02517"/>
    </source>
</evidence>
<dbReference type="GO" id="GO:0006508">
    <property type="term" value="P:proteolysis"/>
    <property type="evidence" value="ECO:0007669"/>
    <property type="project" value="UniProtKB-KW"/>
</dbReference>
<comment type="caution">
    <text evidence="4">The sequence shown here is derived from an EMBL/GenBank/DDBJ whole genome shotgun (WGS) entry which is preliminary data.</text>
</comment>
<protein>
    <submittedName>
        <fullName evidence="4">CPBP family intramembrane metalloprotease</fullName>
    </submittedName>
</protein>
<dbReference type="Proteomes" id="UP000297747">
    <property type="component" value="Unassembled WGS sequence"/>
</dbReference>
<dbReference type="RefSeq" id="WP_135053382.1">
    <property type="nucleotide sequence ID" value="NZ_JADGLI010000045.1"/>
</dbReference>